<organism evidence="3 4">
    <name type="scientific">Melghirimyces profundicolus</name>
    <dbReference type="NCBI Taxonomy" id="1242148"/>
    <lineage>
        <taxon>Bacteria</taxon>
        <taxon>Bacillati</taxon>
        <taxon>Bacillota</taxon>
        <taxon>Bacilli</taxon>
        <taxon>Bacillales</taxon>
        <taxon>Thermoactinomycetaceae</taxon>
        <taxon>Melghirimyces</taxon>
    </lineage>
</organism>
<protein>
    <recommendedName>
        <fullName evidence="2">Cytokinin riboside 5'-monophosphate phosphoribohydrolase</fullName>
        <ecNumber evidence="2">3.2.2.n1</ecNumber>
    </recommendedName>
</protein>
<dbReference type="InterPro" id="IPR005269">
    <property type="entry name" value="LOG"/>
</dbReference>
<reference evidence="3 4" key="1">
    <citation type="submission" date="2018-04" db="EMBL/GenBank/DDBJ databases">
        <title>Genomic Encyclopedia of Archaeal and Bacterial Type Strains, Phase II (KMG-II): from individual species to whole genera.</title>
        <authorList>
            <person name="Goeker M."/>
        </authorList>
    </citation>
    <scope>NUCLEOTIDE SEQUENCE [LARGE SCALE GENOMIC DNA]</scope>
    <source>
        <strain evidence="3 4">DSM 45787</strain>
    </source>
</reference>
<dbReference type="Pfam" id="PF03641">
    <property type="entry name" value="Lysine_decarbox"/>
    <property type="match status" value="1"/>
</dbReference>
<keyword evidence="2" id="KW-0203">Cytokinin biosynthesis</keyword>
<evidence type="ECO:0000256" key="2">
    <source>
        <dbReference type="RuleBase" id="RU363015"/>
    </source>
</evidence>
<dbReference type="EMBL" id="QBKR01000009">
    <property type="protein sequence ID" value="PTX60270.1"/>
    <property type="molecule type" value="Genomic_DNA"/>
</dbReference>
<dbReference type="InterPro" id="IPR031100">
    <property type="entry name" value="LOG_fam"/>
</dbReference>
<dbReference type="EC" id="3.2.2.n1" evidence="2"/>
<dbReference type="PANTHER" id="PTHR31223">
    <property type="entry name" value="LOG FAMILY PROTEIN YJL055W"/>
    <property type="match status" value="1"/>
</dbReference>
<sequence>MKRICVFAGSRPGGHPGYMEAATRLGEILAEEELELVYGGAGVGLMGRIADTVLERGGKVTGVIPSRLFDREVAHTQVTELIEVKDLHERKAKMAELSDAFIALPGGYGTLEEIFEVVSWGHLRIHQKPIGLLNVHGFYNPLVHMVAKIAQAGFIPERSRQLLIPEEDPRTLVSRLRETASSP</sequence>
<dbReference type="NCBIfam" id="TIGR00730">
    <property type="entry name" value="Rossman fold protein, TIGR00730 family"/>
    <property type="match status" value="1"/>
</dbReference>
<proteinExistence type="inferred from homology"/>
<dbReference type="OrthoDB" id="9801098at2"/>
<dbReference type="AlphaFoldDB" id="A0A2T6BW09"/>
<comment type="similarity">
    <text evidence="1 2">Belongs to the LOG family.</text>
</comment>
<keyword evidence="4" id="KW-1185">Reference proteome</keyword>
<accession>A0A2T6BW09</accession>
<dbReference type="RefSeq" id="WP_108022926.1">
    <property type="nucleotide sequence ID" value="NZ_QBKR01000009.1"/>
</dbReference>
<dbReference type="PANTHER" id="PTHR31223:SF70">
    <property type="entry name" value="LOG FAMILY PROTEIN YJL055W"/>
    <property type="match status" value="1"/>
</dbReference>
<dbReference type="GO" id="GO:0009691">
    <property type="term" value="P:cytokinin biosynthetic process"/>
    <property type="evidence" value="ECO:0007669"/>
    <property type="project" value="UniProtKB-UniRule"/>
</dbReference>
<dbReference type="Gene3D" id="3.40.50.450">
    <property type="match status" value="1"/>
</dbReference>
<name>A0A2T6BW09_9BACL</name>
<comment type="caution">
    <text evidence="3">The sequence shown here is derived from an EMBL/GenBank/DDBJ whole genome shotgun (WGS) entry which is preliminary data.</text>
</comment>
<evidence type="ECO:0000313" key="4">
    <source>
        <dbReference type="Proteomes" id="UP000244240"/>
    </source>
</evidence>
<evidence type="ECO:0000256" key="1">
    <source>
        <dbReference type="ARBA" id="ARBA00006763"/>
    </source>
</evidence>
<dbReference type="SUPFAM" id="SSF102405">
    <property type="entry name" value="MCP/YpsA-like"/>
    <property type="match status" value="1"/>
</dbReference>
<dbReference type="GO" id="GO:0016799">
    <property type="term" value="F:hydrolase activity, hydrolyzing N-glycosyl compounds"/>
    <property type="evidence" value="ECO:0007669"/>
    <property type="project" value="TreeGrafter"/>
</dbReference>
<gene>
    <name evidence="3" type="ORF">C8P63_10934</name>
</gene>
<dbReference type="Proteomes" id="UP000244240">
    <property type="component" value="Unassembled WGS sequence"/>
</dbReference>
<evidence type="ECO:0000313" key="3">
    <source>
        <dbReference type="EMBL" id="PTX60270.1"/>
    </source>
</evidence>
<dbReference type="GO" id="GO:0005829">
    <property type="term" value="C:cytosol"/>
    <property type="evidence" value="ECO:0007669"/>
    <property type="project" value="TreeGrafter"/>
</dbReference>
<keyword evidence="2" id="KW-0378">Hydrolase</keyword>